<name>A0AA38IZV3_9CUCU</name>
<dbReference type="Gene3D" id="3.30.420.10">
    <property type="entry name" value="Ribonuclease H-like superfamily/Ribonuclease H"/>
    <property type="match status" value="1"/>
</dbReference>
<gene>
    <name evidence="1" type="ORF">Zmor_006421</name>
</gene>
<dbReference type="AlphaFoldDB" id="A0AA38IZV3"/>
<dbReference type="PANTHER" id="PTHR47326:SF1">
    <property type="entry name" value="HTH PSQ-TYPE DOMAIN-CONTAINING PROTEIN"/>
    <property type="match status" value="1"/>
</dbReference>
<evidence type="ECO:0008006" key="3">
    <source>
        <dbReference type="Google" id="ProtNLM"/>
    </source>
</evidence>
<protein>
    <recommendedName>
        <fullName evidence="3">Transposable element Tc3 transposase</fullName>
    </recommendedName>
</protein>
<dbReference type="Proteomes" id="UP001168821">
    <property type="component" value="Unassembled WGS sequence"/>
</dbReference>
<reference evidence="1" key="1">
    <citation type="journal article" date="2023" name="G3 (Bethesda)">
        <title>Whole genome assemblies of Zophobas morio and Tenebrio molitor.</title>
        <authorList>
            <person name="Kaur S."/>
            <person name="Stinson S.A."/>
            <person name="diCenzo G.C."/>
        </authorList>
    </citation>
    <scope>NUCLEOTIDE SEQUENCE</scope>
    <source>
        <strain evidence="1">QUZm001</strain>
    </source>
</reference>
<dbReference type="EMBL" id="JALNTZ010000002">
    <property type="protein sequence ID" value="KAJ3662054.1"/>
    <property type="molecule type" value="Genomic_DNA"/>
</dbReference>
<keyword evidence="2" id="KW-1185">Reference proteome</keyword>
<organism evidence="1 2">
    <name type="scientific">Zophobas morio</name>
    <dbReference type="NCBI Taxonomy" id="2755281"/>
    <lineage>
        <taxon>Eukaryota</taxon>
        <taxon>Metazoa</taxon>
        <taxon>Ecdysozoa</taxon>
        <taxon>Arthropoda</taxon>
        <taxon>Hexapoda</taxon>
        <taxon>Insecta</taxon>
        <taxon>Pterygota</taxon>
        <taxon>Neoptera</taxon>
        <taxon>Endopterygota</taxon>
        <taxon>Coleoptera</taxon>
        <taxon>Polyphaga</taxon>
        <taxon>Cucujiformia</taxon>
        <taxon>Tenebrionidae</taxon>
        <taxon>Zophobas</taxon>
    </lineage>
</organism>
<sequence length="358" mass="41482">MVFTPEQDAFILVAHFRSGTRNPDGTWSYSLQSCIDQFTEAFPDANVGYQTFANHKGVLVHRFETKNCICKGKTTGRKTVLTEEVTEDIQHRLEQSPNKSIRKLSAQTGLSVGSCHKALQKVLHMHPYKVSVVHELLPPDFERRINNCQWFNNNLNDDALLGLTFFTDEAWFHLSGYVNSQNYRTWATENPHSFVETSLHPIEVGVWVAISRRRIIGPIFFHDTVNAERYRTNILQPFFEQLHDDECQYGYFQQDGATAHTAGSTLRFLQEVYDDRIISQGLWPPRSPDLTAPDFFLFGHLKNNVFKNRLHTIDELQQPITHEIENITPYTLQRVFDNMKRRVNMCIANEGNHFQHLL</sequence>
<dbReference type="GO" id="GO:0003676">
    <property type="term" value="F:nucleic acid binding"/>
    <property type="evidence" value="ECO:0007669"/>
    <property type="project" value="InterPro"/>
</dbReference>
<dbReference type="PANTHER" id="PTHR47326">
    <property type="entry name" value="TRANSPOSABLE ELEMENT TC3 TRANSPOSASE-LIKE PROTEIN"/>
    <property type="match status" value="1"/>
</dbReference>
<comment type="caution">
    <text evidence="1">The sequence shown here is derived from an EMBL/GenBank/DDBJ whole genome shotgun (WGS) entry which is preliminary data.</text>
</comment>
<dbReference type="InterPro" id="IPR036397">
    <property type="entry name" value="RNaseH_sf"/>
</dbReference>
<proteinExistence type="predicted"/>
<accession>A0AA38IZV3</accession>
<evidence type="ECO:0000313" key="2">
    <source>
        <dbReference type="Proteomes" id="UP001168821"/>
    </source>
</evidence>
<evidence type="ECO:0000313" key="1">
    <source>
        <dbReference type="EMBL" id="KAJ3662054.1"/>
    </source>
</evidence>